<accession>A0A074THL8</accession>
<dbReference type="GO" id="GO:0044010">
    <property type="term" value="P:single-species biofilm formation"/>
    <property type="evidence" value="ECO:0007669"/>
    <property type="project" value="TreeGrafter"/>
</dbReference>
<comment type="caution">
    <text evidence="2">The sequence shown here is derived from an EMBL/GenBank/DDBJ whole genome shotgun (WGS) entry which is preliminary data.</text>
</comment>
<proteinExistence type="predicted"/>
<organism evidence="2 3">
    <name type="scientific">Thioclava dalianensis</name>
    <dbReference type="NCBI Taxonomy" id="1185766"/>
    <lineage>
        <taxon>Bacteria</taxon>
        <taxon>Pseudomonadati</taxon>
        <taxon>Pseudomonadota</taxon>
        <taxon>Alphaproteobacteria</taxon>
        <taxon>Rhodobacterales</taxon>
        <taxon>Paracoccaceae</taxon>
        <taxon>Thioclava</taxon>
    </lineage>
</organism>
<dbReference type="EMBL" id="JHEH01000003">
    <property type="protein sequence ID" value="KEP71186.1"/>
    <property type="molecule type" value="Genomic_DNA"/>
</dbReference>
<name>A0A074THL8_9RHOB</name>
<dbReference type="SUPFAM" id="SSF53448">
    <property type="entry name" value="Nucleotide-diphospho-sugar transferases"/>
    <property type="match status" value="1"/>
</dbReference>
<dbReference type="InterPro" id="IPR029044">
    <property type="entry name" value="Nucleotide-diphossugar_trans"/>
</dbReference>
<reference evidence="2 3" key="1">
    <citation type="submission" date="2014-03" db="EMBL/GenBank/DDBJ databases">
        <title>The draft genome sequence of Thioclava dalianensis DLFJ1-1.</title>
        <authorList>
            <person name="Lai Q."/>
            <person name="Shao Z."/>
        </authorList>
    </citation>
    <scope>NUCLEOTIDE SEQUENCE [LARGE SCALE GENOMIC DNA]</scope>
    <source>
        <strain evidence="2 3">DLFJ1-1</strain>
    </source>
</reference>
<dbReference type="InterPro" id="IPR050834">
    <property type="entry name" value="Glycosyltransf_2"/>
</dbReference>
<dbReference type="PANTHER" id="PTHR43685:SF2">
    <property type="entry name" value="GLYCOSYLTRANSFERASE 2-LIKE DOMAIN-CONTAINING PROTEIN"/>
    <property type="match status" value="1"/>
</dbReference>
<dbReference type="STRING" id="1185766.SAMN05216224_10372"/>
<protein>
    <submittedName>
        <fullName evidence="2">Glucosyl transferase</fullName>
    </submittedName>
</protein>
<dbReference type="InterPro" id="IPR001173">
    <property type="entry name" value="Glyco_trans_2-like"/>
</dbReference>
<dbReference type="PANTHER" id="PTHR43685">
    <property type="entry name" value="GLYCOSYLTRANSFERASE"/>
    <property type="match status" value="1"/>
</dbReference>
<feature type="domain" description="Glycosyltransferase 2-like" evidence="1">
    <location>
        <begin position="5"/>
        <end position="165"/>
    </location>
</feature>
<dbReference type="RefSeq" id="WP_038062792.1">
    <property type="nucleotide sequence ID" value="NZ_FOVB01000003.1"/>
</dbReference>
<dbReference type="AlphaFoldDB" id="A0A074THL8"/>
<dbReference type="eggNOG" id="COG0463">
    <property type="taxonomic scope" value="Bacteria"/>
</dbReference>
<dbReference type="CDD" id="cd00761">
    <property type="entry name" value="Glyco_tranf_GTA_type"/>
    <property type="match status" value="1"/>
</dbReference>
<sequence>MTVISVIIPVYNAAATLPATITALRAQSLREWEAILVEDGSSDESWQVAQALAARDPRITLLRNPGKGPSDARNFAALTIARAEILAFCDADDLWMPGKLASVMAAFADGRHACFGRIHFFNTDPRDSRTRSTVPSGPVSLPALIGENPVCTMSNLSIRREVFAALGGLRADMVHNEDLEFLVRLVGHGYRLQGIDADHVRYRMSPYGLSADLHRMRESRNEALRTAAMFGVPITPCAEAVHLRYLARRALRVGAPASVTLGFVLEGLGCDARAFLLPLHRGLATVCAAFINPVLPRALRRALFAN</sequence>
<gene>
    <name evidence="2" type="ORF">DL1_11115</name>
</gene>
<dbReference type="GO" id="GO:0016740">
    <property type="term" value="F:transferase activity"/>
    <property type="evidence" value="ECO:0007669"/>
    <property type="project" value="UniProtKB-KW"/>
</dbReference>
<keyword evidence="2" id="KW-0808">Transferase</keyword>
<dbReference type="Pfam" id="PF00535">
    <property type="entry name" value="Glycos_transf_2"/>
    <property type="match status" value="1"/>
</dbReference>
<evidence type="ECO:0000313" key="3">
    <source>
        <dbReference type="Proteomes" id="UP000027725"/>
    </source>
</evidence>
<dbReference type="Gene3D" id="3.90.550.10">
    <property type="entry name" value="Spore Coat Polysaccharide Biosynthesis Protein SpsA, Chain A"/>
    <property type="match status" value="1"/>
</dbReference>
<evidence type="ECO:0000313" key="2">
    <source>
        <dbReference type="EMBL" id="KEP71186.1"/>
    </source>
</evidence>
<dbReference type="Proteomes" id="UP000027725">
    <property type="component" value="Unassembled WGS sequence"/>
</dbReference>
<evidence type="ECO:0000259" key="1">
    <source>
        <dbReference type="Pfam" id="PF00535"/>
    </source>
</evidence>
<keyword evidence="3" id="KW-1185">Reference proteome</keyword>
<dbReference type="OrthoDB" id="5291101at2"/>